<dbReference type="InterPro" id="IPR025714">
    <property type="entry name" value="Methyltranfer_dom"/>
</dbReference>
<sequence>MTITAPLSSTGVDRQELESRVKAMYRDVAESPQGEFHFEMGRALAERLGYDPSALDRIPAAAIESFAGVGHFLDLAAIQPGETVLDLGSGSGMDSLLAALATGPGGKVLGLDMTAAQRDKAERLAREAGFGQVTFHDGYIEAPPFADASVDVVISNGVINLSADKPKVFAEAARVLRPGGRLALADIVTESALPESVSCNATLWAACIGGALQQDDYRAAIEAAGLVIETWREHPEYRFLTESAQKASGTYGVKSISLLAVKR</sequence>
<keyword evidence="11" id="KW-1185">Reference proteome</keyword>
<evidence type="ECO:0000313" key="10">
    <source>
        <dbReference type="EMBL" id="QHC51094.1"/>
    </source>
</evidence>
<dbReference type="EMBL" id="CP035042">
    <property type="protein sequence ID" value="QHC51094.1"/>
    <property type="molecule type" value="Genomic_DNA"/>
</dbReference>
<evidence type="ECO:0000256" key="8">
    <source>
        <dbReference type="ARBA" id="ARBA00048428"/>
    </source>
</evidence>
<evidence type="ECO:0000256" key="4">
    <source>
        <dbReference type="ARBA" id="ARBA00034521"/>
    </source>
</evidence>
<protein>
    <recommendedName>
        <fullName evidence="5">Arsenite methyltransferase</fullName>
        <ecNumber evidence="4">2.1.1.137</ecNumber>
    </recommendedName>
</protein>
<evidence type="ECO:0000256" key="1">
    <source>
        <dbReference type="ARBA" id="ARBA00022679"/>
    </source>
</evidence>
<evidence type="ECO:0000256" key="6">
    <source>
        <dbReference type="ARBA" id="ARBA00047941"/>
    </source>
</evidence>
<evidence type="ECO:0000256" key="7">
    <source>
        <dbReference type="ARBA" id="ARBA00047943"/>
    </source>
</evidence>
<comment type="catalytic activity">
    <reaction evidence="8">
        <text>arsenic triglutathione + 3 [thioredoxin]-dithiol + 3 S-adenosyl-L-methionine = trimethylarsine + 3 [thioredoxin]-disulfide + 3 glutathione + 3 S-adenosyl-L-homocysteine + 3 H(+)</text>
        <dbReference type="Rhea" id="RHEA:69432"/>
        <dbReference type="Rhea" id="RHEA-COMP:10698"/>
        <dbReference type="Rhea" id="RHEA-COMP:10700"/>
        <dbReference type="ChEBI" id="CHEBI:15378"/>
        <dbReference type="ChEBI" id="CHEBI:27130"/>
        <dbReference type="ChEBI" id="CHEBI:29950"/>
        <dbReference type="ChEBI" id="CHEBI:50058"/>
        <dbReference type="ChEBI" id="CHEBI:57856"/>
        <dbReference type="ChEBI" id="CHEBI:57925"/>
        <dbReference type="ChEBI" id="CHEBI:59789"/>
        <dbReference type="ChEBI" id="CHEBI:183640"/>
        <dbReference type="EC" id="2.1.1.137"/>
    </reaction>
</comment>
<comment type="catalytic activity">
    <reaction evidence="7">
        <text>arsenic triglutathione + 2 [thioredoxin]-dithiol + 2 S-adenosyl-L-methionine + H2O = dimethylarsinous acid + 2 [thioredoxin]-disulfide + 3 glutathione + 2 S-adenosyl-L-homocysteine + 2 H(+)</text>
        <dbReference type="Rhea" id="RHEA:69464"/>
        <dbReference type="Rhea" id="RHEA-COMP:10698"/>
        <dbReference type="Rhea" id="RHEA-COMP:10700"/>
        <dbReference type="ChEBI" id="CHEBI:15377"/>
        <dbReference type="ChEBI" id="CHEBI:15378"/>
        <dbReference type="ChEBI" id="CHEBI:23808"/>
        <dbReference type="ChEBI" id="CHEBI:29950"/>
        <dbReference type="ChEBI" id="CHEBI:50058"/>
        <dbReference type="ChEBI" id="CHEBI:57856"/>
        <dbReference type="ChEBI" id="CHEBI:57925"/>
        <dbReference type="ChEBI" id="CHEBI:59789"/>
        <dbReference type="ChEBI" id="CHEBI:183640"/>
        <dbReference type="EC" id="2.1.1.137"/>
    </reaction>
</comment>
<dbReference type="PANTHER" id="PTHR43675">
    <property type="entry name" value="ARSENITE METHYLTRANSFERASE"/>
    <property type="match status" value="1"/>
</dbReference>
<evidence type="ECO:0000256" key="5">
    <source>
        <dbReference type="ARBA" id="ARBA00034545"/>
    </source>
</evidence>
<dbReference type="InterPro" id="IPR026669">
    <property type="entry name" value="Arsenite_MeTrfase-like"/>
</dbReference>
<dbReference type="Pfam" id="PF13847">
    <property type="entry name" value="Methyltransf_31"/>
    <property type="match status" value="1"/>
</dbReference>
<dbReference type="KEGG" id="htx:EKK97_18000"/>
<dbReference type="SUPFAM" id="SSF53335">
    <property type="entry name" value="S-adenosyl-L-methionine-dependent methyltransferases"/>
    <property type="match status" value="1"/>
</dbReference>
<dbReference type="Proteomes" id="UP000464013">
    <property type="component" value="Chromosome"/>
</dbReference>
<comment type="catalytic activity">
    <reaction evidence="6">
        <text>arsenic triglutathione + [thioredoxin]-dithiol + S-adenosyl-L-methionine + 2 H2O = methylarsonous acid + [thioredoxin]-disulfide + 3 glutathione + S-adenosyl-L-homocysteine + H(+)</text>
        <dbReference type="Rhea" id="RHEA:69460"/>
        <dbReference type="Rhea" id="RHEA-COMP:10698"/>
        <dbReference type="Rhea" id="RHEA-COMP:10700"/>
        <dbReference type="ChEBI" id="CHEBI:15377"/>
        <dbReference type="ChEBI" id="CHEBI:15378"/>
        <dbReference type="ChEBI" id="CHEBI:17826"/>
        <dbReference type="ChEBI" id="CHEBI:29950"/>
        <dbReference type="ChEBI" id="CHEBI:50058"/>
        <dbReference type="ChEBI" id="CHEBI:57856"/>
        <dbReference type="ChEBI" id="CHEBI:57925"/>
        <dbReference type="ChEBI" id="CHEBI:59789"/>
        <dbReference type="ChEBI" id="CHEBI:183640"/>
        <dbReference type="EC" id="2.1.1.137"/>
    </reaction>
</comment>
<feature type="domain" description="Methyltransferase" evidence="9">
    <location>
        <begin position="79"/>
        <end position="225"/>
    </location>
</feature>
<gene>
    <name evidence="10" type="ORF">EKK97_18000</name>
</gene>
<evidence type="ECO:0000256" key="2">
    <source>
        <dbReference type="ARBA" id="ARBA00022691"/>
    </source>
</evidence>
<keyword evidence="10" id="KW-0489">Methyltransferase</keyword>
<dbReference type="RefSeq" id="WP_159553995.1">
    <property type="nucleotide sequence ID" value="NZ_CP035042.1"/>
</dbReference>
<dbReference type="GO" id="GO:0030791">
    <property type="term" value="F:arsenite methyltransferase activity"/>
    <property type="evidence" value="ECO:0007669"/>
    <property type="project" value="UniProtKB-EC"/>
</dbReference>
<proteinExistence type="inferred from homology"/>
<keyword evidence="2" id="KW-0949">S-adenosyl-L-methionine</keyword>
<dbReference type="GO" id="GO:0032259">
    <property type="term" value="P:methylation"/>
    <property type="evidence" value="ECO:0007669"/>
    <property type="project" value="UniProtKB-KW"/>
</dbReference>
<dbReference type="Gene3D" id="3.40.50.150">
    <property type="entry name" value="Vaccinia Virus protein VP39"/>
    <property type="match status" value="1"/>
</dbReference>
<keyword evidence="1 10" id="KW-0808">Transferase</keyword>
<dbReference type="AlphaFoldDB" id="A0A6I6SR82"/>
<accession>A0A6I6SR82</accession>
<reference evidence="10 11" key="1">
    <citation type="submission" date="2019-01" db="EMBL/GenBank/DDBJ databases">
        <title>Complete genome of a denitifying bacterium Halomons sp. BC-M4-5.</title>
        <authorList>
            <person name="Wang L."/>
            <person name="Shao Z."/>
        </authorList>
    </citation>
    <scope>NUCLEOTIDE SEQUENCE [LARGE SCALE GENOMIC DNA]</scope>
    <source>
        <strain evidence="10 11">BC-M4-5</strain>
    </source>
</reference>
<evidence type="ECO:0000256" key="3">
    <source>
        <dbReference type="ARBA" id="ARBA00034487"/>
    </source>
</evidence>
<dbReference type="PANTHER" id="PTHR43675:SF8">
    <property type="entry name" value="ARSENITE METHYLTRANSFERASE"/>
    <property type="match status" value="1"/>
</dbReference>
<organism evidence="10 11">
    <name type="scientific">Billgrantia tianxiuensis</name>
    <dbReference type="NCBI Taxonomy" id="2497861"/>
    <lineage>
        <taxon>Bacteria</taxon>
        <taxon>Pseudomonadati</taxon>
        <taxon>Pseudomonadota</taxon>
        <taxon>Gammaproteobacteria</taxon>
        <taxon>Oceanospirillales</taxon>
        <taxon>Halomonadaceae</taxon>
        <taxon>Billgrantia</taxon>
    </lineage>
</organism>
<name>A0A6I6SR82_9GAMM</name>
<dbReference type="InterPro" id="IPR029063">
    <property type="entry name" value="SAM-dependent_MTases_sf"/>
</dbReference>
<dbReference type="OrthoDB" id="9772751at2"/>
<evidence type="ECO:0000313" key="11">
    <source>
        <dbReference type="Proteomes" id="UP000464013"/>
    </source>
</evidence>
<dbReference type="EC" id="2.1.1.137" evidence="4"/>
<comment type="similarity">
    <text evidence="3">Belongs to the methyltransferase superfamily. Arsenite methyltransferase family.</text>
</comment>
<dbReference type="CDD" id="cd02440">
    <property type="entry name" value="AdoMet_MTases"/>
    <property type="match status" value="1"/>
</dbReference>
<evidence type="ECO:0000259" key="9">
    <source>
        <dbReference type="Pfam" id="PF13847"/>
    </source>
</evidence>